<organism evidence="2 3">
    <name type="scientific">Candidula unifasciata</name>
    <dbReference type="NCBI Taxonomy" id="100452"/>
    <lineage>
        <taxon>Eukaryota</taxon>
        <taxon>Metazoa</taxon>
        <taxon>Spiralia</taxon>
        <taxon>Lophotrochozoa</taxon>
        <taxon>Mollusca</taxon>
        <taxon>Gastropoda</taxon>
        <taxon>Heterobranchia</taxon>
        <taxon>Euthyneura</taxon>
        <taxon>Panpulmonata</taxon>
        <taxon>Eupulmonata</taxon>
        <taxon>Stylommatophora</taxon>
        <taxon>Helicina</taxon>
        <taxon>Helicoidea</taxon>
        <taxon>Geomitridae</taxon>
        <taxon>Candidula</taxon>
    </lineage>
</organism>
<keyword evidence="3" id="KW-1185">Reference proteome</keyword>
<evidence type="ECO:0000256" key="1">
    <source>
        <dbReference type="SAM" id="Coils"/>
    </source>
</evidence>
<dbReference type="Proteomes" id="UP000678393">
    <property type="component" value="Unassembled WGS sequence"/>
</dbReference>
<feature type="coiled-coil region" evidence="1">
    <location>
        <begin position="20"/>
        <end position="89"/>
    </location>
</feature>
<dbReference type="AlphaFoldDB" id="A0A8S3YWC1"/>
<evidence type="ECO:0000313" key="3">
    <source>
        <dbReference type="Proteomes" id="UP000678393"/>
    </source>
</evidence>
<dbReference type="EMBL" id="CAJHNH020001017">
    <property type="protein sequence ID" value="CAG5121059.1"/>
    <property type="molecule type" value="Genomic_DNA"/>
</dbReference>
<evidence type="ECO:0008006" key="4">
    <source>
        <dbReference type="Google" id="ProtNLM"/>
    </source>
</evidence>
<gene>
    <name evidence="2" type="ORF">CUNI_LOCUS6617</name>
</gene>
<feature type="non-terminal residue" evidence="2">
    <location>
        <position position="268"/>
    </location>
</feature>
<name>A0A8S3YWC1_9EUPU</name>
<proteinExistence type="predicted"/>
<dbReference type="PANTHER" id="PTHR14845">
    <property type="entry name" value="COILED-COIL DOMAIN-CONTAINING 166"/>
    <property type="match status" value="1"/>
</dbReference>
<keyword evidence="1" id="KW-0175">Coiled coil</keyword>
<sequence>NLDEATKSVYTENIRLTEALNYHLKEEDNLKKERNKLLEENANLKQEKEVTEMIVQRKVGQHKHQKQTIKELMDRIKILEKSLSHVVKEFEAERKDIICRGEIENASAKAEILKLQRVIELKTIEMSKVKRLAKNILDERTELENFFLTSLDDVKAEIAANRSQYRKEAFAAFHQKVLAAHASREAYPKIRTFTQMEQSTNSVYNDIEAAEILYDVKRKVDIRDLTWEQKEKVLQYLFARMNMSTSKPFLPDVKERHSQTLSITQGEK</sequence>
<accession>A0A8S3YWC1</accession>
<reference evidence="2" key="1">
    <citation type="submission" date="2021-04" db="EMBL/GenBank/DDBJ databases">
        <authorList>
            <consortium name="Molecular Ecology Group"/>
        </authorList>
    </citation>
    <scope>NUCLEOTIDE SEQUENCE</scope>
</reference>
<protein>
    <recommendedName>
        <fullName evidence="4">Coiled-coil domain-containing protein 176</fullName>
    </recommendedName>
</protein>
<comment type="caution">
    <text evidence="2">The sequence shown here is derived from an EMBL/GenBank/DDBJ whole genome shotgun (WGS) entry which is preliminary data.</text>
</comment>
<dbReference type="PANTHER" id="PTHR14845:SF5">
    <property type="entry name" value="BASAL BODY-ORIENTATION FACTOR 1"/>
    <property type="match status" value="1"/>
</dbReference>
<feature type="non-terminal residue" evidence="2">
    <location>
        <position position="1"/>
    </location>
</feature>
<evidence type="ECO:0000313" key="2">
    <source>
        <dbReference type="EMBL" id="CAG5121059.1"/>
    </source>
</evidence>
<dbReference type="OrthoDB" id="441129at2759"/>